<proteinExistence type="predicted"/>
<dbReference type="AlphaFoldDB" id="F6Z1P6"/>
<dbReference type="HOGENOM" id="CLU_1065408_0_0_1"/>
<dbReference type="CDD" id="cd00063">
    <property type="entry name" value="FN3"/>
    <property type="match status" value="1"/>
</dbReference>
<dbReference type="PANTHER" id="PTHR46708">
    <property type="entry name" value="TENASCIN"/>
    <property type="match status" value="1"/>
</dbReference>
<sequence>MLHKLQNEQRILVDQTIQARRFATYTNLESGTRYFVTVYPSTISGIIIPGAVGRASTTTLESTELVSRNTTISTTITSVGPHHVTLSWQRRAGVANSLIFFLRMGGMPAILQRKLVSRYHSSITFQSLRPDTNYLITAHSLLNTTLLLRASVTTSRRIPSLEEAITDNYDRSLVPPTGLVVLSSTTESVLLQWNLVAPGLQYNVRLYKAGTNVLSVFRQKIRQTQITMSQLRPGRYEATVSSYDPLSKEESSESPRVSVNL</sequence>
<accession>F6Z1P6</accession>
<dbReference type="InterPro" id="IPR013783">
    <property type="entry name" value="Ig-like_fold"/>
</dbReference>
<reference evidence="4" key="3">
    <citation type="submission" date="2025-09" db="UniProtKB">
        <authorList>
            <consortium name="Ensembl"/>
        </authorList>
    </citation>
    <scope>IDENTIFICATION</scope>
</reference>
<dbReference type="InterPro" id="IPR050991">
    <property type="entry name" value="ECM_Regulatory_Proteins"/>
</dbReference>
<dbReference type="PANTHER" id="PTHR46708:SF2">
    <property type="entry name" value="FIBRONECTIN TYPE-III DOMAIN-CONTAINING PROTEIN"/>
    <property type="match status" value="1"/>
</dbReference>
<organism evidence="4 5">
    <name type="scientific">Ciona intestinalis</name>
    <name type="common">Transparent sea squirt</name>
    <name type="synonym">Ascidia intestinalis</name>
    <dbReference type="NCBI Taxonomy" id="7719"/>
    <lineage>
        <taxon>Eukaryota</taxon>
        <taxon>Metazoa</taxon>
        <taxon>Chordata</taxon>
        <taxon>Tunicata</taxon>
        <taxon>Ascidiacea</taxon>
        <taxon>Phlebobranchia</taxon>
        <taxon>Cionidae</taxon>
        <taxon>Ciona</taxon>
    </lineage>
</organism>
<keyword evidence="5" id="KW-1185">Reference proteome</keyword>
<dbReference type="InParanoid" id="F6Z1P6"/>
<feature type="domain" description="Fibronectin type-III" evidence="3">
    <location>
        <begin position="68"/>
        <end position="145"/>
    </location>
</feature>
<dbReference type="Ensembl" id="ENSCINT00000027833.2">
    <property type="protein sequence ID" value="ENSCINP00000027587.2"/>
    <property type="gene ID" value="ENSCING00000015647.2"/>
</dbReference>
<dbReference type="InterPro" id="IPR036116">
    <property type="entry name" value="FN3_sf"/>
</dbReference>
<evidence type="ECO:0000259" key="3">
    <source>
        <dbReference type="SMART" id="SM00060"/>
    </source>
</evidence>
<dbReference type="Gene3D" id="2.60.40.10">
    <property type="entry name" value="Immunoglobulins"/>
    <property type="match status" value="1"/>
</dbReference>
<dbReference type="SMART" id="SM00060">
    <property type="entry name" value="FN3"/>
    <property type="match status" value="2"/>
</dbReference>
<feature type="region of interest" description="Disordered" evidence="2">
    <location>
        <begin position="240"/>
        <end position="261"/>
    </location>
</feature>
<dbReference type="SUPFAM" id="SSF49265">
    <property type="entry name" value="Fibronectin type III"/>
    <property type="match status" value="2"/>
</dbReference>
<evidence type="ECO:0000256" key="1">
    <source>
        <dbReference type="ARBA" id="ARBA00022737"/>
    </source>
</evidence>
<reference evidence="4" key="2">
    <citation type="submission" date="2025-08" db="UniProtKB">
        <authorList>
            <consortium name="Ensembl"/>
        </authorList>
    </citation>
    <scope>IDENTIFICATION</scope>
</reference>
<dbReference type="InterPro" id="IPR003961">
    <property type="entry name" value="FN3_dom"/>
</dbReference>
<evidence type="ECO:0000256" key="2">
    <source>
        <dbReference type="SAM" id="MobiDB-lite"/>
    </source>
</evidence>
<protein>
    <recommendedName>
        <fullName evidence="3">Fibronectin type-III domain-containing protein</fullName>
    </recommendedName>
</protein>
<reference evidence="5" key="1">
    <citation type="journal article" date="2002" name="Science">
        <title>The draft genome of Ciona intestinalis: insights into chordate and vertebrate origins.</title>
        <authorList>
            <person name="Dehal P."/>
            <person name="Satou Y."/>
            <person name="Campbell R.K."/>
            <person name="Chapman J."/>
            <person name="Degnan B."/>
            <person name="De Tomaso A."/>
            <person name="Davidson B."/>
            <person name="Di Gregorio A."/>
            <person name="Gelpke M."/>
            <person name="Goodstein D.M."/>
            <person name="Harafuji N."/>
            <person name="Hastings K.E."/>
            <person name="Ho I."/>
            <person name="Hotta K."/>
            <person name="Huang W."/>
            <person name="Kawashima T."/>
            <person name="Lemaire P."/>
            <person name="Martinez D."/>
            <person name="Meinertzhagen I.A."/>
            <person name="Necula S."/>
            <person name="Nonaka M."/>
            <person name="Putnam N."/>
            <person name="Rash S."/>
            <person name="Saiga H."/>
            <person name="Satake M."/>
            <person name="Terry A."/>
            <person name="Yamada L."/>
            <person name="Wang H.G."/>
            <person name="Awazu S."/>
            <person name="Azumi K."/>
            <person name="Boore J."/>
            <person name="Branno M."/>
            <person name="Chin-Bow S."/>
            <person name="DeSantis R."/>
            <person name="Doyle S."/>
            <person name="Francino P."/>
            <person name="Keys D.N."/>
            <person name="Haga S."/>
            <person name="Hayashi H."/>
            <person name="Hino K."/>
            <person name="Imai K.S."/>
            <person name="Inaba K."/>
            <person name="Kano S."/>
            <person name="Kobayashi K."/>
            <person name="Kobayashi M."/>
            <person name="Lee B.I."/>
            <person name="Makabe K.W."/>
            <person name="Manohar C."/>
            <person name="Matassi G."/>
            <person name="Medina M."/>
            <person name="Mochizuki Y."/>
            <person name="Mount S."/>
            <person name="Morishita T."/>
            <person name="Miura S."/>
            <person name="Nakayama A."/>
            <person name="Nishizaka S."/>
            <person name="Nomoto H."/>
            <person name="Ohta F."/>
            <person name="Oishi K."/>
            <person name="Rigoutsos I."/>
            <person name="Sano M."/>
            <person name="Sasaki A."/>
            <person name="Sasakura Y."/>
            <person name="Shoguchi E."/>
            <person name="Shin-i T."/>
            <person name="Spagnuolo A."/>
            <person name="Stainier D."/>
            <person name="Suzuki M.M."/>
            <person name="Tassy O."/>
            <person name="Takatori N."/>
            <person name="Tokuoka M."/>
            <person name="Yagi K."/>
            <person name="Yoshizaki F."/>
            <person name="Wada S."/>
            <person name="Zhang C."/>
            <person name="Hyatt P.D."/>
            <person name="Larimer F."/>
            <person name="Detter C."/>
            <person name="Doggett N."/>
            <person name="Glavina T."/>
            <person name="Hawkins T."/>
            <person name="Richardson P."/>
            <person name="Lucas S."/>
            <person name="Kohara Y."/>
            <person name="Levine M."/>
            <person name="Satoh N."/>
            <person name="Rokhsar D.S."/>
        </authorList>
    </citation>
    <scope>NUCLEOTIDE SEQUENCE [LARGE SCALE GENOMIC DNA]</scope>
</reference>
<dbReference type="GeneTree" id="ENSGT00530000067254"/>
<evidence type="ECO:0000313" key="5">
    <source>
        <dbReference type="Proteomes" id="UP000008144"/>
    </source>
</evidence>
<dbReference type="Proteomes" id="UP000008144">
    <property type="component" value="Unassembled WGS sequence"/>
</dbReference>
<evidence type="ECO:0000313" key="4">
    <source>
        <dbReference type="Ensembl" id="ENSCINP00000027587.2"/>
    </source>
</evidence>
<keyword evidence="1" id="KW-0677">Repeat</keyword>
<name>F6Z1P6_CIOIN</name>
<feature type="domain" description="Fibronectin type-III" evidence="3">
    <location>
        <begin position="173"/>
        <end position="251"/>
    </location>
</feature>